<reference evidence="1 2" key="1">
    <citation type="submission" date="2016-10" db="EMBL/GenBank/DDBJ databases">
        <title>Lutibacter sp. LPB0138, isolated from marine gastropod.</title>
        <authorList>
            <person name="Kim E."/>
            <person name="Yi H."/>
        </authorList>
    </citation>
    <scope>NUCLEOTIDE SEQUENCE [LARGE SCALE GENOMIC DNA]</scope>
    <source>
        <strain evidence="1 2">LPB0138</strain>
    </source>
</reference>
<dbReference type="STRING" id="1850246.LPB138_04015"/>
<keyword evidence="2" id="KW-1185">Reference proteome</keyword>
<dbReference type="RefSeq" id="WP_070236035.1">
    <property type="nucleotide sequence ID" value="NZ_CP017478.1"/>
</dbReference>
<name>A0A1D8P5R3_9FLAO</name>
<accession>A0A1D8P5R3</accession>
<dbReference type="KEGG" id="lul:LPB138_04015"/>
<dbReference type="OrthoDB" id="1150971at2"/>
<evidence type="ECO:0008006" key="3">
    <source>
        <dbReference type="Google" id="ProtNLM"/>
    </source>
</evidence>
<protein>
    <recommendedName>
        <fullName evidence="3">Tetratricopeptide repeat protein</fullName>
    </recommendedName>
</protein>
<gene>
    <name evidence="1" type="ORF">LPB138_04015</name>
</gene>
<dbReference type="Gene3D" id="1.25.40.10">
    <property type="entry name" value="Tetratricopeptide repeat domain"/>
    <property type="match status" value="1"/>
</dbReference>
<sequence length="205" mass="22891">MEKVILILVLSISGALFAQSDYEKGMNQAFELWGTNPAEASNLFERIAHAEKDNWIPFYYAAQVNILNGFTIKDKAVLTAQLEKAQTLLDQASAISSDNPEIMVMQALLHIVWVAYDGETYGMLLSGKVIALYEKALQLAPDNPRVVFGKAEWDMGGAKFFGNDTAPFCKEIEKSIELFAKFEPKAPFYPIWGKERAEQVLATCK</sequence>
<proteinExistence type="predicted"/>
<organism evidence="1 2">
    <name type="scientific">Urechidicola croceus</name>
    <dbReference type="NCBI Taxonomy" id="1850246"/>
    <lineage>
        <taxon>Bacteria</taxon>
        <taxon>Pseudomonadati</taxon>
        <taxon>Bacteroidota</taxon>
        <taxon>Flavobacteriia</taxon>
        <taxon>Flavobacteriales</taxon>
        <taxon>Flavobacteriaceae</taxon>
        <taxon>Urechidicola</taxon>
    </lineage>
</organism>
<dbReference type="InterPro" id="IPR011990">
    <property type="entry name" value="TPR-like_helical_dom_sf"/>
</dbReference>
<dbReference type="Proteomes" id="UP000176050">
    <property type="component" value="Chromosome"/>
</dbReference>
<evidence type="ECO:0000313" key="2">
    <source>
        <dbReference type="Proteomes" id="UP000176050"/>
    </source>
</evidence>
<dbReference type="AlphaFoldDB" id="A0A1D8P5R3"/>
<evidence type="ECO:0000313" key="1">
    <source>
        <dbReference type="EMBL" id="AOW19896.1"/>
    </source>
</evidence>
<dbReference type="EMBL" id="CP017478">
    <property type="protein sequence ID" value="AOW19896.1"/>
    <property type="molecule type" value="Genomic_DNA"/>
</dbReference>
<dbReference type="SUPFAM" id="SSF48452">
    <property type="entry name" value="TPR-like"/>
    <property type="match status" value="1"/>
</dbReference>